<name>A0A7E5WHG5_TRINI</name>
<dbReference type="InParanoid" id="A0A7E5WHG5"/>
<evidence type="ECO:0000256" key="3">
    <source>
        <dbReference type="PROSITE-ProRule" id="PRU00497"/>
    </source>
</evidence>
<evidence type="ECO:0000256" key="2">
    <source>
        <dbReference type="ARBA" id="ARBA00022729"/>
    </source>
</evidence>
<dbReference type="Proteomes" id="UP000322000">
    <property type="component" value="Chromosome 17"/>
</dbReference>
<dbReference type="PANTHER" id="PTHR12236:SF76">
    <property type="entry name" value="ADULT-SPECIFIC CUTICULAR PROTEIN ACP-20-LIKE PROTEIN"/>
    <property type="match status" value="1"/>
</dbReference>
<proteinExistence type="predicted"/>
<dbReference type="PRINTS" id="PR00947">
    <property type="entry name" value="CUTICLE"/>
</dbReference>
<evidence type="ECO:0000313" key="6">
    <source>
        <dbReference type="RefSeq" id="XP_026740129.1"/>
    </source>
</evidence>
<reference evidence="6" key="1">
    <citation type="submission" date="2025-08" db="UniProtKB">
        <authorList>
            <consortium name="RefSeq"/>
        </authorList>
    </citation>
    <scope>IDENTIFICATION</scope>
</reference>
<dbReference type="InterPro" id="IPR031311">
    <property type="entry name" value="CHIT_BIND_RR_consensus"/>
</dbReference>
<keyword evidence="2" id="KW-0732">Signal</keyword>
<dbReference type="OrthoDB" id="7789829at2759"/>
<dbReference type="PANTHER" id="PTHR12236">
    <property type="entry name" value="STRUCTURAL CONTITUENT OF CUTICLE"/>
    <property type="match status" value="1"/>
</dbReference>
<feature type="compositionally biased region" description="Basic and acidic residues" evidence="4">
    <location>
        <begin position="220"/>
        <end position="255"/>
    </location>
</feature>
<dbReference type="GO" id="GO:0042302">
    <property type="term" value="F:structural constituent of cuticle"/>
    <property type="evidence" value="ECO:0007669"/>
    <property type="project" value="UniProtKB-UniRule"/>
</dbReference>
<dbReference type="PROSITE" id="PS00233">
    <property type="entry name" value="CHIT_BIND_RR_1"/>
    <property type="match status" value="1"/>
</dbReference>
<dbReference type="GO" id="GO:0005615">
    <property type="term" value="C:extracellular space"/>
    <property type="evidence" value="ECO:0007669"/>
    <property type="project" value="TreeGrafter"/>
</dbReference>
<evidence type="ECO:0000313" key="5">
    <source>
        <dbReference type="Proteomes" id="UP000322000"/>
    </source>
</evidence>
<dbReference type="RefSeq" id="XP_026740129.1">
    <property type="nucleotide sequence ID" value="XM_026884328.1"/>
</dbReference>
<dbReference type="CTD" id="100379381"/>
<dbReference type="GeneID" id="113502675"/>
<dbReference type="InterPro" id="IPR000618">
    <property type="entry name" value="Insect_cuticle"/>
</dbReference>
<evidence type="ECO:0000256" key="1">
    <source>
        <dbReference type="ARBA" id="ARBA00022460"/>
    </source>
</evidence>
<dbReference type="AlphaFoldDB" id="A0A7E5WHG5"/>
<organism evidence="5 6">
    <name type="scientific">Trichoplusia ni</name>
    <name type="common">Cabbage looper</name>
    <dbReference type="NCBI Taxonomy" id="7111"/>
    <lineage>
        <taxon>Eukaryota</taxon>
        <taxon>Metazoa</taxon>
        <taxon>Ecdysozoa</taxon>
        <taxon>Arthropoda</taxon>
        <taxon>Hexapoda</taxon>
        <taxon>Insecta</taxon>
        <taxon>Pterygota</taxon>
        <taxon>Neoptera</taxon>
        <taxon>Endopterygota</taxon>
        <taxon>Lepidoptera</taxon>
        <taxon>Glossata</taxon>
        <taxon>Ditrysia</taxon>
        <taxon>Noctuoidea</taxon>
        <taxon>Noctuidae</taxon>
        <taxon>Plusiinae</taxon>
        <taxon>Trichoplusia</taxon>
    </lineage>
</organism>
<evidence type="ECO:0000256" key="4">
    <source>
        <dbReference type="SAM" id="MobiDB-lite"/>
    </source>
</evidence>
<dbReference type="PROSITE" id="PS51155">
    <property type="entry name" value="CHIT_BIND_RR_2"/>
    <property type="match status" value="1"/>
</dbReference>
<dbReference type="Pfam" id="PF00379">
    <property type="entry name" value="Chitin_bind_4"/>
    <property type="match status" value="1"/>
</dbReference>
<feature type="region of interest" description="Disordered" evidence="4">
    <location>
        <begin position="220"/>
        <end position="261"/>
    </location>
</feature>
<dbReference type="InterPro" id="IPR051217">
    <property type="entry name" value="Insect_Cuticle_Struc_Prot"/>
</dbReference>
<dbReference type="KEGG" id="tnl:113502675"/>
<sequence length="277" mass="31664">MEDGISHGWQVIKIYHPPTFRAFRYKHDHYAYPKYEFGYSVSDKKTGDHKHHHEERDGDRVRGEYSLVESDGSLRKVQYHADDHNGFNAVVSKTVNKHGNNAVSMTEHTRFFYPIGHGIKINHYFPNKNYHYQEMVKPEPNKESIPVYEEKEPGMGKVEDQALVVIDSAADKDAVVEMETPKETSTHQQTTATTPKEEVENVPINVVPAVVTMIAQNPEESKADAENLLVPEEKTESQPSKDEPVMEDQPSKESDNPAFDSEVASSYYHSKMYYVAY</sequence>
<accession>A0A7E5WHG5</accession>
<gene>
    <name evidence="6" type="primary">LOC113502675</name>
</gene>
<feature type="region of interest" description="Disordered" evidence="4">
    <location>
        <begin position="178"/>
        <end position="200"/>
    </location>
</feature>
<dbReference type="GO" id="GO:0031012">
    <property type="term" value="C:extracellular matrix"/>
    <property type="evidence" value="ECO:0007669"/>
    <property type="project" value="TreeGrafter"/>
</dbReference>
<keyword evidence="5" id="KW-1185">Reference proteome</keyword>
<protein>
    <submittedName>
        <fullName evidence="6">Uncharacterized protein LOC113502675</fullName>
    </submittedName>
</protein>
<keyword evidence="1 3" id="KW-0193">Cuticle</keyword>